<dbReference type="SUPFAM" id="SSF54171">
    <property type="entry name" value="DNA-binding domain"/>
    <property type="match status" value="1"/>
</dbReference>
<reference evidence="8 9" key="1">
    <citation type="submission" date="2024-04" db="EMBL/GenBank/DDBJ databases">
        <title>The reference genome of an endangered Asteraceae, Deinandra increscens subsp. villosa, native to the Central Coast of California.</title>
        <authorList>
            <person name="Guilliams M."/>
            <person name="Hasenstab-Lehman K."/>
            <person name="Meyer R."/>
            <person name="Mcevoy S."/>
        </authorList>
    </citation>
    <scope>NUCLEOTIDE SEQUENCE [LARGE SCALE GENOMIC DNA]</scope>
    <source>
        <tissue evidence="8">Leaf</tissue>
    </source>
</reference>
<dbReference type="GO" id="GO:0005634">
    <property type="term" value="C:nucleus"/>
    <property type="evidence" value="ECO:0007669"/>
    <property type="project" value="UniProtKB-SubCell"/>
</dbReference>
<evidence type="ECO:0000259" key="7">
    <source>
        <dbReference type="PROSITE" id="PS50982"/>
    </source>
</evidence>
<protein>
    <recommendedName>
        <fullName evidence="7">MBD domain-containing protein</fullName>
    </recommendedName>
</protein>
<keyword evidence="3" id="KW-0238">DNA-binding</keyword>
<dbReference type="PANTHER" id="PTHR12396">
    <property type="entry name" value="METHYL-CPG BINDING PROTEIN, MBD"/>
    <property type="match status" value="1"/>
</dbReference>
<evidence type="ECO:0000313" key="8">
    <source>
        <dbReference type="EMBL" id="KAK9059145.1"/>
    </source>
</evidence>
<feature type="compositionally biased region" description="Basic and acidic residues" evidence="6">
    <location>
        <begin position="152"/>
        <end position="164"/>
    </location>
</feature>
<accession>A0AAP0GU48</accession>
<evidence type="ECO:0000256" key="6">
    <source>
        <dbReference type="SAM" id="MobiDB-lite"/>
    </source>
</evidence>
<comment type="caution">
    <text evidence="8">The sequence shown here is derived from an EMBL/GenBank/DDBJ whole genome shotgun (WGS) entry which is preliminary data.</text>
</comment>
<name>A0AAP0GU48_9ASTR</name>
<evidence type="ECO:0000256" key="5">
    <source>
        <dbReference type="ARBA" id="ARBA00023242"/>
    </source>
</evidence>
<dbReference type="EMBL" id="JBCNJP010000021">
    <property type="protein sequence ID" value="KAK9059145.1"/>
    <property type="molecule type" value="Genomic_DNA"/>
</dbReference>
<feature type="region of interest" description="Disordered" evidence="6">
    <location>
        <begin position="1"/>
        <end position="79"/>
    </location>
</feature>
<organism evidence="8 9">
    <name type="scientific">Deinandra increscens subsp. villosa</name>
    <dbReference type="NCBI Taxonomy" id="3103831"/>
    <lineage>
        <taxon>Eukaryota</taxon>
        <taxon>Viridiplantae</taxon>
        <taxon>Streptophyta</taxon>
        <taxon>Embryophyta</taxon>
        <taxon>Tracheophyta</taxon>
        <taxon>Spermatophyta</taxon>
        <taxon>Magnoliopsida</taxon>
        <taxon>eudicotyledons</taxon>
        <taxon>Gunneridae</taxon>
        <taxon>Pentapetalae</taxon>
        <taxon>asterids</taxon>
        <taxon>campanulids</taxon>
        <taxon>Asterales</taxon>
        <taxon>Asteraceae</taxon>
        <taxon>Asteroideae</taxon>
        <taxon>Heliantheae alliance</taxon>
        <taxon>Madieae</taxon>
        <taxon>Madiinae</taxon>
        <taxon>Deinandra</taxon>
    </lineage>
</organism>
<keyword evidence="5" id="KW-0539">Nucleus</keyword>
<feature type="compositionally biased region" description="Polar residues" evidence="6">
    <location>
        <begin position="128"/>
        <end position="139"/>
    </location>
</feature>
<proteinExistence type="predicted"/>
<evidence type="ECO:0000256" key="4">
    <source>
        <dbReference type="ARBA" id="ARBA00023163"/>
    </source>
</evidence>
<keyword evidence="2" id="KW-0805">Transcription regulation</keyword>
<sequence length="231" mass="25096">MSNSESLPAGDGEQPPPTVIPSETEDPPATPDPLLGSGSFIDPNNGGDQSASKEAAAENSTSSDPLLQKYSRPSWLPEDWNMILKKRTSGATEGTVDRYYISPTGRRLRSKNEVLTFLETGSKRKKPSTPSSDDATSNSATPKTKKAATPKTKKEAAPQAKKTDAPPTTKKKTSARKKVHAVFDFKNPPEKVSWCLSYATEDVWSPKIGDWTIPLATKQEWASVFSKVCQN</sequence>
<evidence type="ECO:0000256" key="2">
    <source>
        <dbReference type="ARBA" id="ARBA00023015"/>
    </source>
</evidence>
<dbReference type="PANTHER" id="PTHR12396:SF46">
    <property type="entry name" value="METHYL-CPG-BINDING DOMAIN-CONTAINING PROTEIN 6"/>
    <property type="match status" value="1"/>
</dbReference>
<dbReference type="GO" id="GO:0003677">
    <property type="term" value="F:DNA binding"/>
    <property type="evidence" value="ECO:0007669"/>
    <property type="project" value="UniProtKB-KW"/>
</dbReference>
<feature type="domain" description="MBD" evidence="7">
    <location>
        <begin position="66"/>
        <end position="139"/>
    </location>
</feature>
<dbReference type="PROSITE" id="PS50982">
    <property type="entry name" value="MBD"/>
    <property type="match status" value="1"/>
</dbReference>
<keyword evidence="9" id="KW-1185">Reference proteome</keyword>
<evidence type="ECO:0000256" key="1">
    <source>
        <dbReference type="ARBA" id="ARBA00004123"/>
    </source>
</evidence>
<dbReference type="InterPro" id="IPR001739">
    <property type="entry name" value="Methyl_CpG_DNA-bd"/>
</dbReference>
<dbReference type="AlphaFoldDB" id="A0AAP0GU48"/>
<dbReference type="Pfam" id="PF01429">
    <property type="entry name" value="MBD"/>
    <property type="match status" value="1"/>
</dbReference>
<gene>
    <name evidence="8" type="ORF">SSX86_021764</name>
</gene>
<dbReference type="Gene3D" id="3.30.890.10">
    <property type="entry name" value="Methyl-cpg-binding Protein 2, Chain A"/>
    <property type="match status" value="1"/>
</dbReference>
<keyword evidence="4" id="KW-0804">Transcription</keyword>
<dbReference type="InterPro" id="IPR016177">
    <property type="entry name" value="DNA-bd_dom_sf"/>
</dbReference>
<comment type="subcellular location">
    <subcellularLocation>
        <location evidence="1">Nucleus</location>
    </subcellularLocation>
</comment>
<dbReference type="Proteomes" id="UP001408789">
    <property type="component" value="Unassembled WGS sequence"/>
</dbReference>
<feature type="region of interest" description="Disordered" evidence="6">
    <location>
        <begin position="86"/>
        <end position="105"/>
    </location>
</feature>
<feature type="region of interest" description="Disordered" evidence="6">
    <location>
        <begin position="110"/>
        <end position="177"/>
    </location>
</feature>
<evidence type="ECO:0000313" key="9">
    <source>
        <dbReference type="Proteomes" id="UP001408789"/>
    </source>
</evidence>
<feature type="compositionally biased region" description="Polar residues" evidence="6">
    <location>
        <begin position="46"/>
        <end position="65"/>
    </location>
</feature>
<evidence type="ECO:0000256" key="3">
    <source>
        <dbReference type="ARBA" id="ARBA00023125"/>
    </source>
</evidence>